<dbReference type="EMBL" id="HACG01041082">
    <property type="protein sequence ID" value="CEK87947.1"/>
    <property type="molecule type" value="Transcribed_RNA"/>
</dbReference>
<evidence type="ECO:0000313" key="1">
    <source>
        <dbReference type="EMBL" id="CEK87947.1"/>
    </source>
</evidence>
<accession>A0A0B7B520</accession>
<proteinExistence type="predicted"/>
<gene>
    <name evidence="1" type="primary">ORF162296</name>
</gene>
<organism evidence="1">
    <name type="scientific">Arion vulgaris</name>
    <dbReference type="NCBI Taxonomy" id="1028688"/>
    <lineage>
        <taxon>Eukaryota</taxon>
        <taxon>Metazoa</taxon>
        <taxon>Spiralia</taxon>
        <taxon>Lophotrochozoa</taxon>
        <taxon>Mollusca</taxon>
        <taxon>Gastropoda</taxon>
        <taxon>Heterobranchia</taxon>
        <taxon>Euthyneura</taxon>
        <taxon>Panpulmonata</taxon>
        <taxon>Eupulmonata</taxon>
        <taxon>Stylommatophora</taxon>
        <taxon>Helicina</taxon>
        <taxon>Arionoidea</taxon>
        <taxon>Arionidae</taxon>
        <taxon>Arion</taxon>
    </lineage>
</organism>
<name>A0A0B7B520_9EUPU</name>
<protein>
    <submittedName>
        <fullName evidence="1">Uncharacterized protein</fullName>
    </submittedName>
</protein>
<dbReference type="AlphaFoldDB" id="A0A0B7B520"/>
<reference evidence="1" key="1">
    <citation type="submission" date="2014-12" db="EMBL/GenBank/DDBJ databases">
        <title>Insight into the proteome of Arion vulgaris.</title>
        <authorList>
            <person name="Aradska J."/>
            <person name="Bulat T."/>
            <person name="Smidak R."/>
            <person name="Sarate P."/>
            <person name="Gangsoo J."/>
            <person name="Sialana F."/>
            <person name="Bilban M."/>
            <person name="Lubec G."/>
        </authorList>
    </citation>
    <scope>NUCLEOTIDE SEQUENCE</scope>
    <source>
        <tissue evidence="1">Skin</tissue>
    </source>
</reference>
<sequence>MYLENNAIICEIATMFYSVLQSTLSKCQNHSIAVEIDCVDLHLFTHKIQVNSNGGCRSDIYAN</sequence>